<feature type="region of interest" description="Disordered" evidence="4">
    <location>
        <begin position="178"/>
        <end position="212"/>
    </location>
</feature>
<evidence type="ECO:0000313" key="6">
    <source>
        <dbReference type="EMBL" id="CEL64260.1"/>
    </source>
</evidence>
<dbReference type="InterPro" id="IPR011989">
    <property type="entry name" value="ARM-like"/>
</dbReference>
<evidence type="ECO:0000313" key="5">
    <source>
        <dbReference type="EMBL" id="CBZ49676.1"/>
    </source>
</evidence>
<keyword evidence="7" id="KW-1185">Reference proteome</keyword>
<dbReference type="OrthoDB" id="29145at2759"/>
<reference evidence="5" key="1">
    <citation type="submission" date="2011-02" db="EMBL/GenBank/DDBJ databases">
        <authorList>
            <person name="Aslett M."/>
        </authorList>
    </citation>
    <scope>NUCLEOTIDE SEQUENCE</scope>
    <source>
        <strain evidence="5">Liverpool</strain>
    </source>
</reference>
<dbReference type="VEuPathDB" id="ToxoDB:NCLIV_001640"/>
<dbReference type="InterPro" id="IPR000225">
    <property type="entry name" value="Armadillo"/>
</dbReference>
<evidence type="ECO:0000256" key="3">
    <source>
        <dbReference type="ARBA" id="ARBA00022927"/>
    </source>
</evidence>
<reference evidence="5" key="2">
    <citation type="submission" date="2011-03" db="EMBL/GenBank/DDBJ databases">
        <title>Comparative genomics and transcriptomics of Neospora caninum and Toxoplasma gondii.</title>
        <authorList>
            <person name="Reid A.J."/>
            <person name="Sohal A."/>
            <person name="Harris D."/>
            <person name="Quail M."/>
            <person name="Sanders M."/>
            <person name="Berriman M."/>
            <person name="Wastling J.M."/>
            <person name="Pain A."/>
        </authorList>
    </citation>
    <scope>NUCLEOTIDE SEQUENCE</scope>
    <source>
        <strain evidence="5">Liverpool</strain>
    </source>
</reference>
<dbReference type="Gene3D" id="1.25.10.10">
    <property type="entry name" value="Leucine-rich Repeat Variant"/>
    <property type="match status" value="1"/>
</dbReference>
<feature type="compositionally biased region" description="Low complexity" evidence="4">
    <location>
        <begin position="1"/>
        <end position="23"/>
    </location>
</feature>
<evidence type="ECO:0000313" key="7">
    <source>
        <dbReference type="Proteomes" id="UP000007494"/>
    </source>
</evidence>
<dbReference type="RefSeq" id="XP_003879711.1">
    <property type="nucleotide sequence ID" value="XM_003879662.1"/>
</dbReference>
<dbReference type="FunCoup" id="F0V7I5">
    <property type="interactions" value="5"/>
</dbReference>
<evidence type="ECO:0000256" key="2">
    <source>
        <dbReference type="ARBA" id="ARBA00022448"/>
    </source>
</evidence>
<comment type="similarity">
    <text evidence="1">Belongs to the importin alpha family.</text>
</comment>
<dbReference type="SMART" id="SM00185">
    <property type="entry name" value="ARM"/>
    <property type="match status" value="4"/>
</dbReference>
<dbReference type="GeneID" id="13440535"/>
<name>F0V7I5_NEOCL</name>
<dbReference type="InterPro" id="IPR016024">
    <property type="entry name" value="ARM-type_fold"/>
</dbReference>
<dbReference type="Proteomes" id="UP000007494">
    <property type="component" value="Chromosome Ia"/>
</dbReference>
<reference evidence="6" key="4">
    <citation type="journal article" date="2015" name="PLoS ONE">
        <title>Comprehensive Evaluation of Toxoplasma gondii VEG and Neospora caninum LIV Genomes with Tachyzoite Stage Transcriptome and Proteome Defines Novel Transcript Features.</title>
        <authorList>
            <person name="Ramaprasad A."/>
            <person name="Mourier T."/>
            <person name="Naeem R."/>
            <person name="Malas T.B."/>
            <person name="Moussa E."/>
            <person name="Panigrahi A."/>
            <person name="Vermont S.J."/>
            <person name="Otto T.D."/>
            <person name="Wastling J."/>
            <person name="Pain A."/>
        </authorList>
    </citation>
    <scope>NUCLEOTIDE SEQUENCE</scope>
    <source>
        <strain evidence="6">Liverpool</strain>
    </source>
</reference>
<organism evidence="5 7">
    <name type="scientific">Neospora caninum (strain Liverpool)</name>
    <dbReference type="NCBI Taxonomy" id="572307"/>
    <lineage>
        <taxon>Eukaryota</taxon>
        <taxon>Sar</taxon>
        <taxon>Alveolata</taxon>
        <taxon>Apicomplexa</taxon>
        <taxon>Conoidasida</taxon>
        <taxon>Coccidia</taxon>
        <taxon>Eucoccidiorida</taxon>
        <taxon>Eimeriorina</taxon>
        <taxon>Sarcocystidae</taxon>
        <taxon>Neospora</taxon>
    </lineage>
</organism>
<accession>F0V7I5</accession>
<evidence type="ECO:0000256" key="4">
    <source>
        <dbReference type="SAM" id="MobiDB-lite"/>
    </source>
</evidence>
<gene>
    <name evidence="6" type="ORF">BN1204_001640</name>
    <name evidence="5" type="ORF">NCLIV_001640</name>
</gene>
<keyword evidence="2" id="KW-0813">Transport</keyword>
<dbReference type="EMBL" id="FR823380">
    <property type="protein sequence ID" value="CBZ49676.1"/>
    <property type="molecule type" value="Genomic_DNA"/>
</dbReference>
<dbReference type="SUPFAM" id="SSF48371">
    <property type="entry name" value="ARM repeat"/>
    <property type="match status" value="1"/>
</dbReference>
<dbReference type="AlphaFoldDB" id="F0V7I5"/>
<proteinExistence type="inferred from homology"/>
<dbReference type="PANTHER" id="PTHR23316">
    <property type="entry name" value="IMPORTIN ALPHA"/>
    <property type="match status" value="1"/>
</dbReference>
<feature type="region of interest" description="Disordered" evidence="4">
    <location>
        <begin position="1"/>
        <end position="85"/>
    </location>
</feature>
<dbReference type="GO" id="GO:0015031">
    <property type="term" value="P:protein transport"/>
    <property type="evidence" value="ECO:0007669"/>
    <property type="project" value="UniProtKB-KW"/>
</dbReference>
<keyword evidence="3" id="KW-0653">Protein transport</keyword>
<feature type="compositionally biased region" description="Low complexity" evidence="4">
    <location>
        <begin position="74"/>
        <end position="85"/>
    </location>
</feature>
<dbReference type="eggNOG" id="KOG0166">
    <property type="taxonomic scope" value="Eukaryota"/>
</dbReference>
<dbReference type="InParanoid" id="F0V7I5"/>
<dbReference type="OMA" id="HIMKLLC"/>
<sequence>MSATSAFSSGPSSPGPLALTLSGASVGSPGFLGASGPGSTAVDTIDAGSGPEEGELVESGAEGVSANPQKESDAPSGAASAAGASASASGQGETAASIESALDSLVYQLSSSSLTGGRDYHQRMAEQLKSDDIAARLEATQAYRRSLAHRQELEQQQTKSAGCTCTASGAASAAAQGAAHSPSFPGFGGRTASGGLAESSGGAGGLGASPASFSRSGTSGSAFSSLGDAVMDVTIQDMLDQDLVCDVVRSVGMPHPHLQLESILLIQRLCRGTFSQTRQIVSSTLIDSLVQILLGVTGGCVGTGAPELRLAVLGLFTKLAQDFKAHRDFSLLRPAAGVVPAVVEAVKAAPDLEGTRCIHALVSSNLQQLKVDVAPILSILIWLMKNSDDQAILCLAASACVTLCERPEGVDVVLNSPALPTILHLLHHEDQRVVFDALSVAAKIAFVGSTVQIDRAINIGVVQAMVEVLQNPAVSNPTTRARACNTLGNLGCETPKQVQPIIETRAFPLLVEIFQMDPDYNTRIEAAYAVCACLSRADSQQVGYIISCTARPPAFSGFSRNRGSSSRAALEGPLSSNRGTMFGSGVSSYLSSPLAFSSSSRLGSGQLGLVYGTPRITEKPPPAILSFGGSNPCLGLIADMLELVCESDPTNSGSLKLCKAILRGLDNILEVGAQEARLLGLTENPYAKLFHEVQGDLKLSQMQFFPDYNIAAKTHSILERYFEDATTWNTRK</sequence>
<dbReference type="EMBL" id="LN714474">
    <property type="protein sequence ID" value="CEL64260.1"/>
    <property type="molecule type" value="Genomic_DNA"/>
</dbReference>
<evidence type="ECO:0000256" key="1">
    <source>
        <dbReference type="ARBA" id="ARBA00010394"/>
    </source>
</evidence>
<reference evidence="7" key="3">
    <citation type="journal article" date="2012" name="PLoS Pathog.">
        <title>Comparative genomics of the apicomplexan parasites Toxoplasma gondii and Neospora caninum: Coccidia differing in host range and transmission strategy.</title>
        <authorList>
            <person name="Reid A.J."/>
            <person name="Vermont S.J."/>
            <person name="Cotton J.A."/>
            <person name="Harris D."/>
            <person name="Hill-Cawthorne G.A."/>
            <person name="Konen-Waisman S."/>
            <person name="Latham S.M."/>
            <person name="Mourier T."/>
            <person name="Norton R."/>
            <person name="Quail M.A."/>
            <person name="Sanders M."/>
            <person name="Shanmugam D."/>
            <person name="Sohal A."/>
            <person name="Wasmuth J.D."/>
            <person name="Brunk B."/>
            <person name="Grigg M.E."/>
            <person name="Howard J.C."/>
            <person name="Parkinson J."/>
            <person name="Roos D.S."/>
            <person name="Trees A.J."/>
            <person name="Berriman M."/>
            <person name="Pain A."/>
            <person name="Wastling J.M."/>
        </authorList>
    </citation>
    <scope>NUCLEOTIDE SEQUENCE [LARGE SCALE GENOMIC DNA]</scope>
    <source>
        <strain evidence="7">Liverpool</strain>
    </source>
</reference>
<protein>
    <submittedName>
        <fullName evidence="6">Armadillo/beta-catenin family repeat-containing protein</fullName>
    </submittedName>
</protein>